<organism evidence="1 2">
    <name type="scientific">Temnothorax longispinosus</name>
    <dbReference type="NCBI Taxonomy" id="300112"/>
    <lineage>
        <taxon>Eukaryota</taxon>
        <taxon>Metazoa</taxon>
        <taxon>Ecdysozoa</taxon>
        <taxon>Arthropoda</taxon>
        <taxon>Hexapoda</taxon>
        <taxon>Insecta</taxon>
        <taxon>Pterygota</taxon>
        <taxon>Neoptera</taxon>
        <taxon>Endopterygota</taxon>
        <taxon>Hymenoptera</taxon>
        <taxon>Apocrita</taxon>
        <taxon>Aculeata</taxon>
        <taxon>Formicoidea</taxon>
        <taxon>Formicidae</taxon>
        <taxon>Myrmicinae</taxon>
        <taxon>Temnothorax</taxon>
    </lineage>
</organism>
<comment type="caution">
    <text evidence="1">The sequence shown here is derived from an EMBL/GenBank/DDBJ whole genome shotgun (WGS) entry which is preliminary data.</text>
</comment>
<gene>
    <name evidence="1" type="ORF">DBV15_12021</name>
</gene>
<accession>A0A4S2KEI9</accession>
<dbReference type="Proteomes" id="UP000310200">
    <property type="component" value="Unassembled WGS sequence"/>
</dbReference>
<name>A0A4S2KEI9_9HYME</name>
<reference evidence="1 2" key="1">
    <citation type="journal article" date="2019" name="Philos. Trans. R. Soc. Lond., B, Biol. Sci.">
        <title>Ant behaviour and brain gene expression of defending hosts depend on the ecological success of the intruding social parasite.</title>
        <authorList>
            <person name="Kaur R."/>
            <person name="Stoldt M."/>
            <person name="Jongepier E."/>
            <person name="Feldmeyer B."/>
            <person name="Menzel F."/>
            <person name="Bornberg-Bauer E."/>
            <person name="Foitzik S."/>
        </authorList>
    </citation>
    <scope>NUCLEOTIDE SEQUENCE [LARGE SCALE GENOMIC DNA]</scope>
    <source>
        <tissue evidence="1">Whole body</tissue>
    </source>
</reference>
<evidence type="ECO:0000313" key="1">
    <source>
        <dbReference type="EMBL" id="TGZ47775.1"/>
    </source>
</evidence>
<dbReference type="AlphaFoldDB" id="A0A4S2KEI9"/>
<sequence>MVEVIHPSYVNEERSFKARATSHPCGFVVPVPLSREYVYGEGAEGALKGTYTRGLHAEYKASCNSERLIITVADEVTGNTGDRTGSQPEGHYCVRTTIFIDVTLNTGYHLTREGGLMSEVERTRALTQPRRTICCDQSRLRASSLHASILIIIFIFINITQNIKENMEVYCFLTFDI</sequence>
<dbReference type="EMBL" id="QBLH01002688">
    <property type="protein sequence ID" value="TGZ47775.1"/>
    <property type="molecule type" value="Genomic_DNA"/>
</dbReference>
<proteinExistence type="predicted"/>
<protein>
    <submittedName>
        <fullName evidence="1">Uncharacterized protein</fullName>
    </submittedName>
</protein>
<evidence type="ECO:0000313" key="2">
    <source>
        <dbReference type="Proteomes" id="UP000310200"/>
    </source>
</evidence>
<keyword evidence="2" id="KW-1185">Reference proteome</keyword>